<organism evidence="1 2">
    <name type="scientific">Desulfurococcus amylolyticus (strain DSM 18924 / JCM 16383 / VKM B-2413 / 1221n)</name>
    <name type="common">Desulfurococcus kamchatkensis</name>
    <dbReference type="NCBI Taxonomy" id="490899"/>
    <lineage>
        <taxon>Archaea</taxon>
        <taxon>Thermoproteota</taxon>
        <taxon>Thermoprotei</taxon>
        <taxon>Desulfurococcales</taxon>
        <taxon>Desulfurococcaceae</taxon>
        <taxon>Desulfurococcus</taxon>
    </lineage>
</organism>
<sequence length="198" mass="21645">MNNILRVLALYELNASRTLSRLTCLAARILGVDAVILLGDTVSPLIIKWLYEKCGLRVLGVTGRLDDESVPQYLKSIGGLLDGRVVELKNYKITGLGASPITQVYGKIDVLATFKPGFMMDCCNIYSDVAGRIIEAVNPSLTLAGGCRDPCMAGRVIAPGSIQKDYLAYVEFRDGDYAAEIISFRKLLRDLHLEAPSF</sequence>
<evidence type="ECO:0000313" key="1">
    <source>
        <dbReference type="EMBL" id="ACL11171.1"/>
    </source>
</evidence>
<dbReference type="AlphaFoldDB" id="B8D4Z0"/>
<dbReference type="InterPro" id="IPR029052">
    <property type="entry name" value="Metallo-depent_PP-like"/>
</dbReference>
<evidence type="ECO:0000313" key="2">
    <source>
        <dbReference type="Proteomes" id="UP000006903"/>
    </source>
</evidence>
<dbReference type="EMBL" id="CP001140">
    <property type="protein sequence ID" value="ACL11171.1"/>
    <property type="molecule type" value="Genomic_DNA"/>
</dbReference>
<dbReference type="RefSeq" id="WP_012608512.1">
    <property type="nucleotide sequence ID" value="NC_011766.1"/>
</dbReference>
<dbReference type="STRING" id="490899.DKAM_0845"/>
<reference evidence="1 2" key="1">
    <citation type="journal article" date="2009" name="J. Bacteriol.">
        <title>Complete genome sequence of the anaerobic, protein-degrading hyperthermophilic crenarchaeon Desulfurococcus kamchatkensis.</title>
        <authorList>
            <person name="Ravin N.V."/>
            <person name="Mardanov A.V."/>
            <person name="Beletsky A.V."/>
            <person name="Kublanov I.V."/>
            <person name="Kolganova T.V."/>
            <person name="Lebedinsky A.V."/>
            <person name="Chernyh N.A."/>
            <person name="Bonch-Osmolovskaya E.A."/>
            <person name="Skryabin K.G."/>
        </authorList>
    </citation>
    <scope>NUCLEOTIDE SEQUENCE [LARGE SCALE GENOMIC DNA]</scope>
    <source>
        <strain evidence="2">DSM 18924 / JCM 16383 / VKM B-2413 / 1221n</strain>
    </source>
</reference>
<dbReference type="eggNOG" id="arCOG01145">
    <property type="taxonomic scope" value="Archaea"/>
</dbReference>
<proteinExistence type="predicted"/>
<name>B8D4Z0_DESA1</name>
<dbReference type="Proteomes" id="UP000006903">
    <property type="component" value="Chromosome"/>
</dbReference>
<dbReference type="HOGENOM" id="CLU_1375475_0_0_2"/>
<gene>
    <name evidence="1" type="ordered locus">DKAM_0845</name>
</gene>
<dbReference type="GeneID" id="7170990"/>
<accession>B8D4Z0</accession>
<dbReference type="SUPFAM" id="SSF56300">
    <property type="entry name" value="Metallo-dependent phosphatases"/>
    <property type="match status" value="1"/>
</dbReference>
<dbReference type="KEGG" id="dka:DKAM_0845"/>
<protein>
    <submittedName>
        <fullName evidence="1">Phosphoesterase</fullName>
    </submittedName>
</protein>